<organism evidence="16 17">
    <name type="scientific">Anguilla anguilla</name>
    <name type="common">European freshwater eel</name>
    <name type="synonym">Muraena anguilla</name>
    <dbReference type="NCBI Taxonomy" id="7936"/>
    <lineage>
        <taxon>Eukaryota</taxon>
        <taxon>Metazoa</taxon>
        <taxon>Chordata</taxon>
        <taxon>Craniata</taxon>
        <taxon>Vertebrata</taxon>
        <taxon>Euteleostomi</taxon>
        <taxon>Actinopterygii</taxon>
        <taxon>Neopterygii</taxon>
        <taxon>Teleostei</taxon>
        <taxon>Anguilliformes</taxon>
        <taxon>Anguillidae</taxon>
        <taxon>Anguilla</taxon>
    </lineage>
</organism>
<dbReference type="InterPro" id="IPR009283">
    <property type="entry name" value="Apyrase"/>
</dbReference>
<dbReference type="GO" id="GO:0004382">
    <property type="term" value="F:GDP phosphatase activity"/>
    <property type="evidence" value="ECO:0007669"/>
    <property type="project" value="TreeGrafter"/>
</dbReference>
<dbReference type="CDD" id="cd18496">
    <property type="entry name" value="BACK_LGALS3BP"/>
    <property type="match status" value="1"/>
</dbReference>
<keyword evidence="2 12" id="KW-0479">Metal-binding</keyword>
<feature type="binding site" evidence="12">
    <location>
        <position position="259"/>
    </location>
    <ligand>
        <name>Ca(2+)</name>
        <dbReference type="ChEBI" id="CHEBI:29108"/>
    </ligand>
</feature>
<sequence>MPAVQLAARKRRKGVSAAPRPMLVAPGSAQSGQNEWMTSLRISAGGLPVLSSMTSGMDSRVRLRWRAIVAAAAALSGVRYRIGVIADLDTASHDPKGHTWFSYLRRGHLLVSESGDQVSVEWDPERTVLESHLAEKGRGMELSELVAFNGHLYSVDDRTGVVYRIEGSKAVPWVILPDGDGSVSKGFKAEWLAVKDEHLYVGGLGKEWTTTTGEFVNDNPEWVKVVGFRGDVRHENWVPQYTSLRDAAGIQPPGYLIHESAAWSDTLLSLVLPSLQLRPDDDGGPRRTNLVLSCSPSFRDITASRVGPLDPTHGFSSFKFVPDTDDQIVLALKSEEDAGRIATYILAFTLDGRILLPETKIGDVKNDFSVSRIATLFVDHRVSPLKASENADSWNRFPFVADDDVRPSVCGGSGGGLTAGGGRRSSEGRVEVYHGGQWGTVCDDGWDMTEAQVVCRQLRFPGAQSVVTGGTYGPGSGQIWLDDLDCKGTEPSLSSCPFKGWGITDCTHAEDAGVICEKKVAVKDDRLFPLDHSLGLSGELGALFDSKRDCDLTVVVLSPEEEVGENTSCVHSLVLSLSTEPSFSLQALQAGNLTINVSQDCRSYVSQFLRYLYTREIDISASSAQCLHKLASDFGMKRLQEDAGRLFGLLLPWDSTFHTQASLYKYSVQTGDLALQETCLQYLAWNCEALVSSPAWPTLSRDALEALLSRSDLAVPDEAFLLRALESWVRDGRGSPGLGDEAALLRLIRFPMIPPAELYDLPFTSDLYGRHGELVRSGMLRGFQFHALSLAQLRKRLNDSDDEYLPRIYTANPWSLDVNSTAVSRGSRQERRYNSRNPYGGYNYESYETVYYSIDHTFSTPVHTSAVLRDKKVSWAANVFKTQEECSSSTVQCETVPAVRLRSQSSLSDYQSSIRFTNRLLVTCGNSSGGEGGYVFHVRDFKDNLALIPTNNRTGQAYPCYEDSYIYRFVVRPEYI</sequence>
<feature type="disulfide bond" evidence="13">
    <location>
        <begin position="455"/>
        <end position="516"/>
    </location>
</feature>
<dbReference type="FunFam" id="3.10.250.10:FF:000001">
    <property type="entry name" value="Lysyl oxidase 4 isoform X1"/>
    <property type="match status" value="1"/>
</dbReference>
<evidence type="ECO:0000256" key="12">
    <source>
        <dbReference type="PIRSR" id="PIRSR609283-1"/>
    </source>
</evidence>
<evidence type="ECO:0000256" key="3">
    <source>
        <dbReference type="ARBA" id="ARBA00022729"/>
    </source>
</evidence>
<dbReference type="GO" id="GO:0016020">
    <property type="term" value="C:membrane"/>
    <property type="evidence" value="ECO:0007669"/>
    <property type="project" value="InterPro"/>
</dbReference>
<keyword evidence="3" id="KW-0732">Signal</keyword>
<dbReference type="Gene3D" id="3.30.710.10">
    <property type="entry name" value="Potassium Channel Kv1.1, Chain A"/>
    <property type="match status" value="1"/>
</dbReference>
<keyword evidence="17" id="KW-1185">Reference proteome</keyword>
<comment type="caution">
    <text evidence="16">The sequence shown here is derived from an EMBL/GenBank/DDBJ whole genome shotgun (WGS) entry which is preliminary data.</text>
</comment>
<dbReference type="FunFam" id="2.120.10.100:FF:000001">
    <property type="entry name" value="Soluble calcium-activated nucleotidase 1"/>
    <property type="match status" value="1"/>
</dbReference>
<feature type="region of interest" description="Disordered" evidence="14">
    <location>
        <begin position="10"/>
        <end position="30"/>
    </location>
</feature>
<dbReference type="Pfam" id="PF00530">
    <property type="entry name" value="SRCR"/>
    <property type="match status" value="1"/>
</dbReference>
<feature type="domain" description="SRCR" evidence="15">
    <location>
        <begin position="415"/>
        <end position="517"/>
    </location>
</feature>
<evidence type="ECO:0000256" key="8">
    <source>
        <dbReference type="ARBA" id="ARBA00038863"/>
    </source>
</evidence>
<dbReference type="Proteomes" id="UP001044222">
    <property type="component" value="Chromosome 17"/>
</dbReference>
<dbReference type="EC" id="3.6.1.6" evidence="8"/>
<feature type="disulfide bond" evidence="13">
    <location>
        <begin position="486"/>
        <end position="496"/>
    </location>
</feature>
<name>A0A9D3RM25_ANGAN</name>
<dbReference type="Gene3D" id="3.10.250.10">
    <property type="entry name" value="SRCR-like domain"/>
    <property type="match status" value="1"/>
</dbReference>
<dbReference type="Pfam" id="PF06079">
    <property type="entry name" value="Apyrase"/>
    <property type="match status" value="1"/>
</dbReference>
<feature type="binding site" evidence="12">
    <location>
        <position position="316"/>
    </location>
    <ligand>
        <name>Ca(2+)</name>
        <dbReference type="ChEBI" id="CHEBI:29108"/>
    </ligand>
</feature>
<evidence type="ECO:0000256" key="2">
    <source>
        <dbReference type="ARBA" id="ARBA00022723"/>
    </source>
</evidence>
<accession>A0A9D3RM25</accession>
<dbReference type="SUPFAM" id="SSF101887">
    <property type="entry name" value="Apyrase"/>
    <property type="match status" value="1"/>
</dbReference>
<dbReference type="AlphaFoldDB" id="A0A9D3RM25"/>
<dbReference type="SMART" id="SM00875">
    <property type="entry name" value="BACK"/>
    <property type="match status" value="1"/>
</dbReference>
<evidence type="ECO:0000256" key="10">
    <source>
        <dbReference type="ARBA" id="ARBA00069980"/>
    </source>
</evidence>
<proteinExistence type="inferred from homology"/>
<evidence type="ECO:0000313" key="17">
    <source>
        <dbReference type="Proteomes" id="UP001044222"/>
    </source>
</evidence>
<dbReference type="InterPro" id="IPR011705">
    <property type="entry name" value="BACK"/>
</dbReference>
<dbReference type="InterPro" id="IPR001190">
    <property type="entry name" value="SRCR"/>
</dbReference>
<comment type="catalytic activity">
    <reaction evidence="9">
        <text>a ribonucleoside 5'-diphosphate + H2O = a ribonucleoside 5'-phosphate + phosphate + H(+)</text>
        <dbReference type="Rhea" id="RHEA:36799"/>
        <dbReference type="ChEBI" id="CHEBI:15377"/>
        <dbReference type="ChEBI" id="CHEBI:15378"/>
        <dbReference type="ChEBI" id="CHEBI:43474"/>
        <dbReference type="ChEBI" id="CHEBI:57930"/>
        <dbReference type="ChEBI" id="CHEBI:58043"/>
        <dbReference type="EC" id="3.6.1.6"/>
    </reaction>
</comment>
<feature type="binding site" evidence="12">
    <location>
        <position position="143"/>
    </location>
    <ligand>
        <name>Ca(2+)</name>
        <dbReference type="ChEBI" id="CHEBI:29108"/>
    </ligand>
</feature>
<evidence type="ECO:0000256" key="14">
    <source>
        <dbReference type="SAM" id="MobiDB-lite"/>
    </source>
</evidence>
<dbReference type="InterPro" id="IPR036258">
    <property type="entry name" value="Apyrase_sf"/>
</dbReference>
<evidence type="ECO:0000256" key="4">
    <source>
        <dbReference type="ARBA" id="ARBA00022801"/>
    </source>
</evidence>
<comment type="cofactor">
    <cofactor evidence="1 12">
        <name>Ca(2+)</name>
        <dbReference type="ChEBI" id="CHEBI:29108"/>
    </cofactor>
</comment>
<protein>
    <recommendedName>
        <fullName evidence="10">Soluble calcium-activated nucleotidase 1</fullName>
        <ecNumber evidence="8">3.6.1.6</ecNumber>
    </recommendedName>
    <alternativeName>
        <fullName evidence="11">Apyrase homolog</fullName>
    </alternativeName>
</protein>
<dbReference type="SUPFAM" id="SSF56487">
    <property type="entry name" value="SRCR-like"/>
    <property type="match status" value="1"/>
</dbReference>
<dbReference type="Pfam" id="PF07707">
    <property type="entry name" value="BACK"/>
    <property type="match status" value="1"/>
</dbReference>
<dbReference type="PANTHER" id="PTHR13023">
    <property type="entry name" value="APYRASE"/>
    <property type="match status" value="1"/>
</dbReference>
<feature type="binding site" evidence="12">
    <location>
        <position position="144"/>
    </location>
    <ligand>
        <name>Ca(2+)</name>
        <dbReference type="ChEBI" id="CHEBI:29108"/>
    </ligand>
</feature>
<comment type="similarity">
    <text evidence="7">Belongs to the apyrase family.</text>
</comment>
<evidence type="ECO:0000313" key="16">
    <source>
        <dbReference type="EMBL" id="KAG5832662.1"/>
    </source>
</evidence>
<feature type="binding site" evidence="12">
    <location>
        <position position="190"/>
    </location>
    <ligand>
        <name>Ca(2+)</name>
        <dbReference type="ChEBI" id="CHEBI:29108"/>
    </ligand>
</feature>
<evidence type="ECO:0000259" key="15">
    <source>
        <dbReference type="PROSITE" id="PS50287"/>
    </source>
</evidence>
<reference evidence="16" key="1">
    <citation type="submission" date="2021-01" db="EMBL/GenBank/DDBJ databases">
        <title>A chromosome-scale assembly of European eel, Anguilla anguilla.</title>
        <authorList>
            <person name="Henkel C."/>
            <person name="Jong-Raadsen S.A."/>
            <person name="Dufour S."/>
            <person name="Weltzien F.-A."/>
            <person name="Palstra A.P."/>
            <person name="Pelster B."/>
            <person name="Spaink H.P."/>
            <person name="Van Den Thillart G.E."/>
            <person name="Jansen H."/>
            <person name="Zahm M."/>
            <person name="Klopp C."/>
            <person name="Cedric C."/>
            <person name="Louis A."/>
            <person name="Berthelot C."/>
            <person name="Parey E."/>
            <person name="Roest Crollius H."/>
            <person name="Montfort J."/>
            <person name="Robinson-Rechavi M."/>
            <person name="Bucao C."/>
            <person name="Bouchez O."/>
            <person name="Gislard M."/>
            <person name="Lluch J."/>
            <person name="Milhes M."/>
            <person name="Lampietro C."/>
            <person name="Lopez Roques C."/>
            <person name="Donnadieu C."/>
            <person name="Braasch I."/>
            <person name="Desvignes T."/>
            <person name="Postlethwait J."/>
            <person name="Bobe J."/>
            <person name="Guiguen Y."/>
            <person name="Dirks R."/>
        </authorList>
    </citation>
    <scope>NUCLEOTIDE SEQUENCE</scope>
    <source>
        <strain evidence="16">Tag_6206</strain>
        <tissue evidence="16">Liver</tissue>
    </source>
</reference>
<dbReference type="SMART" id="SM00202">
    <property type="entry name" value="SR"/>
    <property type="match status" value="1"/>
</dbReference>
<dbReference type="PROSITE" id="PS50287">
    <property type="entry name" value="SRCR_2"/>
    <property type="match status" value="1"/>
</dbReference>
<dbReference type="SUPFAM" id="SSF54695">
    <property type="entry name" value="POZ domain"/>
    <property type="match status" value="1"/>
</dbReference>
<keyword evidence="4" id="KW-0378">Hydrolase</keyword>
<evidence type="ECO:0000256" key="5">
    <source>
        <dbReference type="ARBA" id="ARBA00022837"/>
    </source>
</evidence>
<dbReference type="Gene3D" id="1.25.40.420">
    <property type="match status" value="1"/>
</dbReference>
<dbReference type="GO" id="GO:0005509">
    <property type="term" value="F:calcium ion binding"/>
    <property type="evidence" value="ECO:0007669"/>
    <property type="project" value="InterPro"/>
</dbReference>
<evidence type="ECO:0000256" key="6">
    <source>
        <dbReference type="ARBA" id="ARBA00023157"/>
    </source>
</evidence>
<dbReference type="EMBL" id="JAFIRN010000017">
    <property type="protein sequence ID" value="KAG5832662.1"/>
    <property type="molecule type" value="Genomic_DNA"/>
</dbReference>
<keyword evidence="6 13" id="KW-1015">Disulfide bond</keyword>
<feature type="disulfide bond" evidence="13">
    <location>
        <begin position="442"/>
        <end position="506"/>
    </location>
</feature>
<gene>
    <name evidence="16" type="ORF">ANANG_G00293520</name>
</gene>
<dbReference type="InterPro" id="IPR011333">
    <property type="entry name" value="SKP1/BTB/POZ_sf"/>
</dbReference>
<evidence type="ECO:0000256" key="13">
    <source>
        <dbReference type="PROSITE-ProRule" id="PRU00196"/>
    </source>
</evidence>
<dbReference type="PANTHER" id="PTHR13023:SF3">
    <property type="entry name" value="SOLUBLE CALCIUM-ACTIVATED NUCLEOTIDASE 1"/>
    <property type="match status" value="1"/>
</dbReference>
<evidence type="ECO:0000256" key="1">
    <source>
        <dbReference type="ARBA" id="ARBA00001913"/>
    </source>
</evidence>
<dbReference type="GO" id="GO:0045134">
    <property type="term" value="F:UDP phosphatase activity"/>
    <property type="evidence" value="ECO:0007669"/>
    <property type="project" value="TreeGrafter"/>
</dbReference>
<evidence type="ECO:0000256" key="11">
    <source>
        <dbReference type="ARBA" id="ARBA00077367"/>
    </source>
</evidence>
<dbReference type="InterPro" id="IPR036772">
    <property type="entry name" value="SRCR-like_dom_sf"/>
</dbReference>
<dbReference type="GO" id="GO:0030166">
    <property type="term" value="P:proteoglycan biosynthetic process"/>
    <property type="evidence" value="ECO:0007669"/>
    <property type="project" value="TreeGrafter"/>
</dbReference>
<evidence type="ECO:0000256" key="9">
    <source>
        <dbReference type="ARBA" id="ARBA00052933"/>
    </source>
</evidence>
<evidence type="ECO:0000256" key="7">
    <source>
        <dbReference type="ARBA" id="ARBA00025738"/>
    </source>
</evidence>
<dbReference type="PRINTS" id="PR00258">
    <property type="entry name" value="SPERACTRCPTR"/>
</dbReference>
<dbReference type="Gene3D" id="2.120.10.100">
    <property type="entry name" value="Apyrase"/>
    <property type="match status" value="1"/>
</dbReference>
<keyword evidence="5 12" id="KW-0106">Calcium</keyword>